<dbReference type="VEuPathDB" id="AmoebaDB:EHI5A_016310"/>
<feature type="compositionally biased region" description="Basic and acidic residues" evidence="1">
    <location>
        <begin position="45"/>
        <end position="60"/>
    </location>
</feature>
<dbReference type="VEuPathDB" id="AmoebaDB:EHI7A_076720"/>
<proteinExistence type="predicted"/>
<name>A0A5K1V3N2_ENTHI</name>
<reference evidence="2 3" key="1">
    <citation type="submission" date="2016-05" db="EMBL/GenBank/DDBJ databases">
        <title>First whole genome sequencing of Entamoeba histolytica HM1:IMSS-clone-6.</title>
        <authorList>
            <person name="Mukherjee Avik.K."/>
            <person name="Izumyama S."/>
            <person name="Nakada-Tsukui K."/>
            <person name="Nozaki T."/>
        </authorList>
    </citation>
    <scope>NUCLEOTIDE SEQUENCE [LARGE SCALE GENOMIC DNA]</scope>
    <source>
        <strain evidence="2 3">HM1:IMSS clone 6</strain>
    </source>
</reference>
<gene>
    <name evidence="2" type="ORF">CL6EHI_024990</name>
</gene>
<dbReference type="VEuPathDB" id="AmoebaDB:EHI8A_086580"/>
<feature type="region of interest" description="Disordered" evidence="1">
    <location>
        <begin position="44"/>
        <end position="68"/>
    </location>
</feature>
<evidence type="ECO:0000313" key="2">
    <source>
        <dbReference type="EMBL" id="GAT99648.1"/>
    </source>
</evidence>
<accession>A0A5K1V3N2</accession>
<dbReference type="Proteomes" id="UP000078387">
    <property type="component" value="Unassembled WGS sequence"/>
</dbReference>
<dbReference type="VEuPathDB" id="AmoebaDB:EHI_024990"/>
<evidence type="ECO:0000256" key="1">
    <source>
        <dbReference type="SAM" id="MobiDB-lite"/>
    </source>
</evidence>
<protein>
    <submittedName>
        <fullName evidence="2">Uncharacterized protein</fullName>
    </submittedName>
</protein>
<comment type="caution">
    <text evidence="2">The sequence shown here is derived from an EMBL/GenBank/DDBJ whole genome shotgun (WGS) entry which is preliminary data.</text>
</comment>
<sequence length="110" mass="12392">MTFPYDSRCITIQDFCTSNTTKGHSIGVMDMLVDRELSNQLNVEKLSEVKPEEPKEEKRQAKTKSSKVGIINVFQPQSTPRMTGELKATEEMMKRKMAKTTNGSFLGSSK</sequence>
<dbReference type="VEuPathDB" id="AmoebaDB:KM1_148270"/>
<organism evidence="2 3">
    <name type="scientific">Entamoeba histolytica</name>
    <dbReference type="NCBI Taxonomy" id="5759"/>
    <lineage>
        <taxon>Eukaryota</taxon>
        <taxon>Amoebozoa</taxon>
        <taxon>Evosea</taxon>
        <taxon>Archamoebae</taxon>
        <taxon>Mastigamoebida</taxon>
        <taxon>Entamoebidae</taxon>
        <taxon>Entamoeba</taxon>
    </lineage>
</organism>
<evidence type="ECO:0000313" key="3">
    <source>
        <dbReference type="Proteomes" id="UP000078387"/>
    </source>
</evidence>
<dbReference type="AlphaFoldDB" id="A0A5K1V3N2"/>
<dbReference type="EMBL" id="BDEQ01000001">
    <property type="protein sequence ID" value="GAT99648.1"/>
    <property type="molecule type" value="Genomic_DNA"/>
</dbReference>